<dbReference type="EMBL" id="JAOQKE010000002">
    <property type="protein sequence ID" value="MCU6724377.1"/>
    <property type="molecule type" value="Genomic_DNA"/>
</dbReference>
<organism evidence="3 4">
    <name type="scientific">Muricoprocola aceti</name>
    <dbReference type="NCBI Taxonomy" id="2981772"/>
    <lineage>
        <taxon>Bacteria</taxon>
        <taxon>Bacillati</taxon>
        <taxon>Bacillota</taxon>
        <taxon>Clostridia</taxon>
        <taxon>Lachnospirales</taxon>
        <taxon>Lachnospiraceae</taxon>
        <taxon>Muricoprocola</taxon>
    </lineage>
</organism>
<dbReference type="Proteomes" id="UP001652338">
    <property type="component" value="Unassembled WGS sequence"/>
</dbReference>
<dbReference type="Gene3D" id="3.30.700.10">
    <property type="entry name" value="Glycoprotein, Type 4 Pilin"/>
    <property type="match status" value="1"/>
</dbReference>
<accession>A0ABT2SIN3</accession>
<gene>
    <name evidence="3" type="ORF">OCV47_03220</name>
</gene>
<protein>
    <submittedName>
        <fullName evidence="3">Type II secretion system GspH family protein</fullName>
    </submittedName>
</protein>
<dbReference type="PANTHER" id="PTHR30093">
    <property type="entry name" value="GENERAL SECRETION PATHWAY PROTEIN G"/>
    <property type="match status" value="1"/>
</dbReference>
<dbReference type="Pfam" id="PF07963">
    <property type="entry name" value="N_methyl"/>
    <property type="match status" value="1"/>
</dbReference>
<feature type="region of interest" description="Disordered" evidence="1">
    <location>
        <begin position="141"/>
        <end position="251"/>
    </location>
</feature>
<keyword evidence="2" id="KW-0812">Transmembrane</keyword>
<keyword evidence="2" id="KW-0472">Membrane</keyword>
<evidence type="ECO:0000313" key="3">
    <source>
        <dbReference type="EMBL" id="MCU6724377.1"/>
    </source>
</evidence>
<feature type="compositionally biased region" description="Basic and acidic residues" evidence="1">
    <location>
        <begin position="212"/>
        <end position="235"/>
    </location>
</feature>
<evidence type="ECO:0000256" key="2">
    <source>
        <dbReference type="SAM" id="Phobius"/>
    </source>
</evidence>
<feature type="compositionally biased region" description="Gly residues" evidence="1">
    <location>
        <begin position="147"/>
        <end position="170"/>
    </location>
</feature>
<keyword evidence="4" id="KW-1185">Reference proteome</keyword>
<reference evidence="3 4" key="1">
    <citation type="journal article" date="2021" name="ISME Commun">
        <title>Automated analysis of genomic sequences facilitates high-throughput and comprehensive description of bacteria.</title>
        <authorList>
            <person name="Hitch T.C.A."/>
        </authorList>
    </citation>
    <scope>NUCLEOTIDE SEQUENCE [LARGE SCALE GENOMIC DNA]</scope>
    <source>
        <strain evidence="3 4">Sanger_29</strain>
    </source>
</reference>
<proteinExistence type="predicted"/>
<dbReference type="RefSeq" id="WP_262653682.1">
    <property type="nucleotide sequence ID" value="NZ_JAOQKE010000002.1"/>
</dbReference>
<dbReference type="InterPro" id="IPR045584">
    <property type="entry name" value="Pilin-like"/>
</dbReference>
<feature type="transmembrane region" description="Helical" evidence="2">
    <location>
        <begin position="12"/>
        <end position="34"/>
    </location>
</feature>
<keyword evidence="2" id="KW-1133">Transmembrane helix</keyword>
<evidence type="ECO:0000313" key="4">
    <source>
        <dbReference type="Proteomes" id="UP001652338"/>
    </source>
</evidence>
<dbReference type="InterPro" id="IPR012902">
    <property type="entry name" value="N_methyl_site"/>
</dbReference>
<name>A0ABT2SIN3_9FIRM</name>
<feature type="compositionally biased region" description="Low complexity" evidence="1">
    <location>
        <begin position="185"/>
        <end position="211"/>
    </location>
</feature>
<evidence type="ECO:0000256" key="1">
    <source>
        <dbReference type="SAM" id="MobiDB-lite"/>
    </source>
</evidence>
<dbReference type="SUPFAM" id="SSF54523">
    <property type="entry name" value="Pili subunits"/>
    <property type="match status" value="1"/>
</dbReference>
<dbReference type="NCBIfam" id="TIGR02532">
    <property type="entry name" value="IV_pilin_GFxxxE"/>
    <property type="match status" value="1"/>
</dbReference>
<comment type="caution">
    <text evidence="3">The sequence shown here is derived from an EMBL/GenBank/DDBJ whole genome shotgun (WGS) entry which is preliminary data.</text>
</comment>
<sequence>MKKKCTKSSGFTLAELLIVVAIIAVLVAISIPIFTSQLEKAREATDLSDVRSAYAEVMMAAISDDTTATYSKDPNQTIHKSNGLYSVTVSPLHQEQDNWQGNMDLNVGGVSSKDTTHWIGTPKATGSCEVSYNPQGDSVVLNWSGKSTGGGNTGGGGTVTPGGSTTGGGSTPAPTPGTGGGTSGGDTNQGNSGSGSTETPSTEPGNNTPDTKPTEKPSETKPSESEKDDSAKDDVNSILTDLNSGDWPPDTPNTTCTITLKKGQIVSHNGSYYVWVDNDYSAPLFRNNNYNHIYYVPSDNNIFNQRFIPINDSVLHTSTTVMDWKTKVTGVRRGDFYRDKDGNLYMCNASWSDSYVVPPLEGDQTWIKILPEQPKNWYSYTDLDPNA</sequence>